<protein>
    <submittedName>
        <fullName evidence="1">Uncharacterized protein</fullName>
    </submittedName>
</protein>
<reference evidence="1 2" key="1">
    <citation type="submission" date="2017-10" db="EMBL/GenBank/DDBJ databases">
        <title>Draft genome of two endophytic bacteria isolated from 'guarana' Paullinia cupana (Mart.) Ducke.</title>
        <authorList>
            <person name="Siqueira K.A."/>
            <person name="Liotti R.G."/>
            <person name="Mendes T.A."/>
            <person name="Soares M.A."/>
        </authorList>
    </citation>
    <scope>NUCLEOTIDE SEQUENCE [LARGE SCALE GENOMIC DNA]</scope>
    <source>
        <strain evidence="1 2">342</strain>
    </source>
</reference>
<dbReference type="EMBL" id="PDET01000002">
    <property type="protein sequence ID" value="PRD16906.1"/>
    <property type="molecule type" value="Genomic_DNA"/>
</dbReference>
<dbReference type="AlphaFoldDB" id="A0A2S9IGI2"/>
<gene>
    <name evidence="1" type="ORF">CQW29_04365</name>
</gene>
<evidence type="ECO:0000313" key="1">
    <source>
        <dbReference type="EMBL" id="PRD16906.1"/>
    </source>
</evidence>
<organism evidence="1 2">
    <name type="scientific">Pantoea coffeiphila</name>
    <dbReference type="NCBI Taxonomy" id="1465635"/>
    <lineage>
        <taxon>Bacteria</taxon>
        <taxon>Pseudomonadati</taxon>
        <taxon>Pseudomonadota</taxon>
        <taxon>Gammaproteobacteria</taxon>
        <taxon>Enterobacterales</taxon>
        <taxon>Erwiniaceae</taxon>
        <taxon>Pantoea</taxon>
    </lineage>
</organism>
<evidence type="ECO:0000313" key="2">
    <source>
        <dbReference type="Proteomes" id="UP000239181"/>
    </source>
</evidence>
<proteinExistence type="predicted"/>
<accession>A0A2S9IGI2</accession>
<keyword evidence="2" id="KW-1185">Reference proteome</keyword>
<dbReference type="Proteomes" id="UP000239181">
    <property type="component" value="Unassembled WGS sequence"/>
</dbReference>
<sequence>MDDKDMSYFKKFNSLKTDDFIRFLDKNNVTTTCAVCTHEVAIVAETMKIAASDNSVETAFATLYKHETAINTIHPQNFYYKLHCEKCGFITTFTAPVIFNWLQLEQLKEESKDDANER</sequence>
<comment type="caution">
    <text evidence="1">The sequence shown here is derived from an EMBL/GenBank/DDBJ whole genome shotgun (WGS) entry which is preliminary data.</text>
</comment>
<dbReference type="RefSeq" id="WP_105591488.1">
    <property type="nucleotide sequence ID" value="NZ_PDET01000002.1"/>
</dbReference>
<name>A0A2S9IGI2_9GAMM</name>